<dbReference type="KEGG" id="cad:Curi_c15720"/>
<evidence type="ECO:0000313" key="2">
    <source>
        <dbReference type="Proteomes" id="UP000006094"/>
    </source>
</evidence>
<dbReference type="RefSeq" id="WP_014967716.1">
    <property type="nucleotide sequence ID" value="NC_018664.1"/>
</dbReference>
<organism evidence="1 2">
    <name type="scientific">Gottschalkia acidurici (strain ATCC 7906 / DSM 604 / BCRC 14475 / CIP 104303 / KCTC 5404 / NCIMB 10678 / 9a)</name>
    <name type="common">Clostridium acidurici</name>
    <dbReference type="NCBI Taxonomy" id="1128398"/>
    <lineage>
        <taxon>Bacteria</taxon>
        <taxon>Bacillati</taxon>
        <taxon>Bacillota</taxon>
        <taxon>Tissierellia</taxon>
        <taxon>Tissierellales</taxon>
        <taxon>Gottschalkiaceae</taxon>
        <taxon>Gottschalkia</taxon>
    </lineage>
</organism>
<dbReference type="Proteomes" id="UP000006094">
    <property type="component" value="Chromosome"/>
</dbReference>
<dbReference type="STRING" id="1128398.Curi_c15720"/>
<keyword evidence="2" id="KW-1185">Reference proteome</keyword>
<sequence length="150" mass="17436">MNMLLLTFGIVIIIVSIVLITINLDNIDGNDKNNQNKESTFTLPKSTEMENIKKYYDKKDSNINYSELKRDDKLDKEIEEEYVSNSIEKIPYENTTQLHQESNTITKNIDVTDKIIEMHKQGIHISEIAKRFGKGIREVETILKVNNNFK</sequence>
<gene>
    <name evidence="1" type="ordered locus">Curi_c15720</name>
</gene>
<dbReference type="AlphaFoldDB" id="K0B0X7"/>
<dbReference type="HOGENOM" id="CLU_1737315_0_0_9"/>
<evidence type="ECO:0000313" key="1">
    <source>
        <dbReference type="EMBL" id="AFS78580.1"/>
    </source>
</evidence>
<accession>K0B0X7</accession>
<protein>
    <submittedName>
        <fullName evidence="1">Membrane protein</fullName>
    </submittedName>
</protein>
<name>K0B0X7_GOTA9</name>
<dbReference type="EMBL" id="CP003326">
    <property type="protein sequence ID" value="AFS78580.1"/>
    <property type="molecule type" value="Genomic_DNA"/>
</dbReference>
<reference evidence="1 2" key="1">
    <citation type="journal article" date="2012" name="PLoS ONE">
        <title>The purine-utilizing bacterium Clostridium acidurici 9a: a genome-guided metabolic reconsideration.</title>
        <authorList>
            <person name="Hartwich K."/>
            <person name="Poehlein A."/>
            <person name="Daniel R."/>
        </authorList>
    </citation>
    <scope>NUCLEOTIDE SEQUENCE [LARGE SCALE GENOMIC DNA]</scope>
    <source>
        <strain evidence="2">ATCC 7906 / DSM 604 / BCRC 14475 / CIP 104303 / KCTC 5404 / NCIMB 10678 / 9a</strain>
    </source>
</reference>
<dbReference type="OrthoDB" id="1708317at2"/>
<proteinExistence type="predicted"/>